<gene>
    <name evidence="2" type="ORF">CARUB_v10012546mg</name>
</gene>
<organism evidence="2 3">
    <name type="scientific">Capsella rubella</name>
    <dbReference type="NCBI Taxonomy" id="81985"/>
    <lineage>
        <taxon>Eukaryota</taxon>
        <taxon>Viridiplantae</taxon>
        <taxon>Streptophyta</taxon>
        <taxon>Embryophyta</taxon>
        <taxon>Tracheophyta</taxon>
        <taxon>Spermatophyta</taxon>
        <taxon>Magnoliopsida</taxon>
        <taxon>eudicotyledons</taxon>
        <taxon>Gunneridae</taxon>
        <taxon>Pentapetalae</taxon>
        <taxon>rosids</taxon>
        <taxon>malvids</taxon>
        <taxon>Brassicales</taxon>
        <taxon>Brassicaceae</taxon>
        <taxon>Camelineae</taxon>
        <taxon>Capsella</taxon>
    </lineage>
</organism>
<feature type="signal peptide" evidence="1">
    <location>
        <begin position="1"/>
        <end position="27"/>
    </location>
</feature>
<evidence type="ECO:0000256" key="1">
    <source>
        <dbReference type="SAM" id="SignalP"/>
    </source>
</evidence>
<feature type="chain" id="PRO_5004352974" description="Plant thionin family protein" evidence="1">
    <location>
        <begin position="28"/>
        <end position="91"/>
    </location>
</feature>
<dbReference type="EMBL" id="KB870805">
    <property type="protein sequence ID" value="EOA37745.1"/>
    <property type="molecule type" value="Genomic_DNA"/>
</dbReference>
<dbReference type="AlphaFoldDB" id="R0IH80"/>
<evidence type="ECO:0000313" key="3">
    <source>
        <dbReference type="Proteomes" id="UP000029121"/>
    </source>
</evidence>
<dbReference type="Proteomes" id="UP000029121">
    <property type="component" value="Unassembled WGS sequence"/>
</dbReference>
<accession>R0IH80</accession>
<dbReference type="PANTHER" id="PTHR31710">
    <property type="entry name" value="GB|AAF16529.1-RELATED"/>
    <property type="match status" value="1"/>
</dbReference>
<sequence length="91" mass="10307">MEGQSLKNVLMITALLTMMFSAQMAHSSDVDMCIKHCVSRQCPKEVKKATPAMCEVGCKKLCNEKQFDHEQYVKPGGWICKTWPSVCVFDF</sequence>
<keyword evidence="1" id="KW-0732">Signal</keyword>
<name>R0IH80_9BRAS</name>
<reference evidence="3" key="1">
    <citation type="journal article" date="2013" name="Nat. Genet.">
        <title>The Capsella rubella genome and the genomic consequences of rapid mating system evolution.</title>
        <authorList>
            <person name="Slotte T."/>
            <person name="Hazzouri K.M."/>
            <person name="Agren J.A."/>
            <person name="Koenig D."/>
            <person name="Maumus F."/>
            <person name="Guo Y.L."/>
            <person name="Steige K."/>
            <person name="Platts A.E."/>
            <person name="Escobar J.S."/>
            <person name="Newman L.K."/>
            <person name="Wang W."/>
            <person name="Mandakova T."/>
            <person name="Vello E."/>
            <person name="Smith L.M."/>
            <person name="Henz S.R."/>
            <person name="Steffen J."/>
            <person name="Takuno S."/>
            <person name="Brandvain Y."/>
            <person name="Coop G."/>
            <person name="Andolfatto P."/>
            <person name="Hu T.T."/>
            <person name="Blanchette M."/>
            <person name="Clark R.M."/>
            <person name="Quesneville H."/>
            <person name="Nordborg M."/>
            <person name="Gaut B.S."/>
            <person name="Lysak M.A."/>
            <person name="Jenkins J."/>
            <person name="Grimwood J."/>
            <person name="Chapman J."/>
            <person name="Prochnik S."/>
            <person name="Shu S."/>
            <person name="Rokhsar D."/>
            <person name="Schmutz J."/>
            <person name="Weigel D."/>
            <person name="Wright S.I."/>
        </authorList>
    </citation>
    <scope>NUCLEOTIDE SEQUENCE [LARGE SCALE GENOMIC DNA]</scope>
    <source>
        <strain evidence="3">cv. Monte Gargano</strain>
    </source>
</reference>
<keyword evidence="3" id="KW-1185">Reference proteome</keyword>
<protein>
    <recommendedName>
        <fullName evidence="4">Plant thionin family protein</fullName>
    </recommendedName>
</protein>
<proteinExistence type="predicted"/>
<evidence type="ECO:0008006" key="4">
    <source>
        <dbReference type="Google" id="ProtNLM"/>
    </source>
</evidence>
<evidence type="ECO:0000313" key="2">
    <source>
        <dbReference type="EMBL" id="EOA37745.1"/>
    </source>
</evidence>
<dbReference type="PANTHER" id="PTHR31710:SF39">
    <property type="entry name" value="PLANT THIONIN FAMILY PROTEIN"/>
    <property type="match status" value="1"/>
</dbReference>